<dbReference type="VEuPathDB" id="FungiDB:CLCR_10881"/>
<comment type="caution">
    <text evidence="1">The sequence shown here is derived from an EMBL/GenBank/DDBJ whole genome shotgun (WGS) entry which is preliminary data.</text>
</comment>
<name>A0A1C1CZH3_9EURO</name>
<organism evidence="1 2">
    <name type="scientific">Cladophialophora carrionii</name>
    <dbReference type="NCBI Taxonomy" id="86049"/>
    <lineage>
        <taxon>Eukaryota</taxon>
        <taxon>Fungi</taxon>
        <taxon>Dikarya</taxon>
        <taxon>Ascomycota</taxon>
        <taxon>Pezizomycotina</taxon>
        <taxon>Eurotiomycetes</taxon>
        <taxon>Chaetothyriomycetidae</taxon>
        <taxon>Chaetothyriales</taxon>
        <taxon>Herpotrichiellaceae</taxon>
        <taxon>Cladophialophora</taxon>
    </lineage>
</organism>
<evidence type="ECO:0000313" key="1">
    <source>
        <dbReference type="EMBL" id="OCT53858.1"/>
    </source>
</evidence>
<gene>
    <name evidence="1" type="ORF">CLCR_10881</name>
</gene>
<protein>
    <submittedName>
        <fullName evidence="1">Uncharacterized protein</fullName>
    </submittedName>
</protein>
<accession>A0A1C1CZH3</accession>
<evidence type="ECO:0000313" key="2">
    <source>
        <dbReference type="Proteomes" id="UP000094526"/>
    </source>
</evidence>
<dbReference type="EMBL" id="LGRB01000008">
    <property type="protein sequence ID" value="OCT53858.1"/>
    <property type="molecule type" value="Genomic_DNA"/>
</dbReference>
<reference evidence="2" key="1">
    <citation type="submission" date="2015-07" db="EMBL/GenBank/DDBJ databases">
        <authorList>
            <person name="Teixeira M.M."/>
            <person name="Souza R.C."/>
            <person name="Almeida L.G."/>
            <person name="Vicente V.A."/>
            <person name="de Hoog S."/>
            <person name="Bocca A.L."/>
            <person name="de Almeida S.R."/>
            <person name="Vasconcelos A.T."/>
            <person name="Felipe M.S."/>
        </authorList>
    </citation>
    <scope>NUCLEOTIDE SEQUENCE [LARGE SCALE GENOMIC DNA]</scope>
    <source>
        <strain evidence="2">KSF</strain>
    </source>
</reference>
<dbReference type="AlphaFoldDB" id="A0A1C1CZH3"/>
<sequence length="149" mass="16849">MYSDVLLLDILGRCISKYGELQQPDDAAFGQSAQDASLAARESLLGAAFLLRKLSDVNTSRSELETLRFSEALQNRSWCNTRFREKVALKIQLDANHGSHLKQVSVIALRRDGYNSCMQEAVQLSPWPWVVQMVNSTGKDERRHVQRVV</sequence>
<dbReference type="Proteomes" id="UP000094526">
    <property type="component" value="Unassembled WGS sequence"/>
</dbReference>
<proteinExistence type="predicted"/>
<keyword evidence="2" id="KW-1185">Reference proteome</keyword>